<evidence type="ECO:0000256" key="8">
    <source>
        <dbReference type="ARBA" id="ARBA00023212"/>
    </source>
</evidence>
<dbReference type="Proteomes" id="UP000054558">
    <property type="component" value="Unassembled WGS sequence"/>
</dbReference>
<proteinExistence type="inferred from homology"/>
<dbReference type="OrthoDB" id="1517790at2759"/>
<keyword evidence="2" id="KW-0963">Cytoplasm</keyword>
<keyword evidence="7" id="KW-0969">Cilium</keyword>
<evidence type="ECO:0000256" key="12">
    <source>
        <dbReference type="SAM" id="Coils"/>
    </source>
</evidence>
<evidence type="ECO:0000256" key="5">
    <source>
        <dbReference type="ARBA" id="ARBA00022846"/>
    </source>
</evidence>
<dbReference type="EMBL" id="DF237012">
    <property type="protein sequence ID" value="GAQ80803.1"/>
    <property type="molecule type" value="Genomic_DNA"/>
</dbReference>
<evidence type="ECO:0000256" key="11">
    <source>
        <dbReference type="ARBA" id="ARBA00040950"/>
    </source>
</evidence>
<dbReference type="PANTHER" id="PTHR45973">
    <property type="entry name" value="PROTEIN PHOSPHATASE 1 REGULATORY SUBUNIT SDS22-RELATED"/>
    <property type="match status" value="1"/>
</dbReference>
<dbReference type="InterPro" id="IPR001611">
    <property type="entry name" value="Leu-rich_rpt"/>
</dbReference>
<evidence type="ECO:0000256" key="3">
    <source>
        <dbReference type="ARBA" id="ARBA00022614"/>
    </source>
</evidence>
<evidence type="ECO:0000256" key="4">
    <source>
        <dbReference type="ARBA" id="ARBA00022737"/>
    </source>
</evidence>
<evidence type="ECO:0000256" key="10">
    <source>
        <dbReference type="ARBA" id="ARBA00038378"/>
    </source>
</evidence>
<accession>A0A1Y1HRT0</accession>
<organism evidence="13 14">
    <name type="scientific">Klebsormidium nitens</name>
    <name type="common">Green alga</name>
    <name type="synonym">Ulothrix nitens</name>
    <dbReference type="NCBI Taxonomy" id="105231"/>
    <lineage>
        <taxon>Eukaryota</taxon>
        <taxon>Viridiplantae</taxon>
        <taxon>Streptophyta</taxon>
        <taxon>Klebsormidiophyceae</taxon>
        <taxon>Klebsormidiales</taxon>
        <taxon>Klebsormidiaceae</taxon>
        <taxon>Klebsormidium</taxon>
    </lineage>
</organism>
<reference evidence="13 14" key="1">
    <citation type="journal article" date="2014" name="Nat. Commun.">
        <title>Klebsormidium flaccidum genome reveals primary factors for plant terrestrial adaptation.</title>
        <authorList>
            <person name="Hori K."/>
            <person name="Maruyama F."/>
            <person name="Fujisawa T."/>
            <person name="Togashi T."/>
            <person name="Yamamoto N."/>
            <person name="Seo M."/>
            <person name="Sato S."/>
            <person name="Yamada T."/>
            <person name="Mori H."/>
            <person name="Tajima N."/>
            <person name="Moriyama T."/>
            <person name="Ikeuchi M."/>
            <person name="Watanabe M."/>
            <person name="Wada H."/>
            <person name="Kobayashi K."/>
            <person name="Saito M."/>
            <person name="Masuda T."/>
            <person name="Sasaki-Sekimoto Y."/>
            <person name="Mashiguchi K."/>
            <person name="Awai K."/>
            <person name="Shimojima M."/>
            <person name="Masuda S."/>
            <person name="Iwai M."/>
            <person name="Nobusawa T."/>
            <person name="Narise T."/>
            <person name="Kondo S."/>
            <person name="Saito H."/>
            <person name="Sato R."/>
            <person name="Murakawa M."/>
            <person name="Ihara Y."/>
            <person name="Oshima-Yamada Y."/>
            <person name="Ohtaka K."/>
            <person name="Satoh M."/>
            <person name="Sonobe K."/>
            <person name="Ishii M."/>
            <person name="Ohtani R."/>
            <person name="Kanamori-Sato M."/>
            <person name="Honoki R."/>
            <person name="Miyazaki D."/>
            <person name="Mochizuki H."/>
            <person name="Umetsu J."/>
            <person name="Higashi K."/>
            <person name="Shibata D."/>
            <person name="Kamiya Y."/>
            <person name="Sato N."/>
            <person name="Nakamura Y."/>
            <person name="Tabata S."/>
            <person name="Ida S."/>
            <person name="Kurokawa K."/>
            <person name="Ohta H."/>
        </authorList>
    </citation>
    <scope>NUCLEOTIDE SEQUENCE [LARGE SCALE GENOMIC DNA]</scope>
    <source>
        <strain evidence="13 14">NIES-2285</strain>
    </source>
</reference>
<dbReference type="OMA" id="SFMEMMT"/>
<keyword evidence="3" id="KW-0433">Leucine-rich repeat</keyword>
<comment type="subcellular location">
    <subcellularLocation>
        <location evidence="1">Cytoplasm</location>
        <location evidence="1">Cytoskeleton</location>
        <location evidence="1">Flagellum axoneme</location>
    </subcellularLocation>
</comment>
<keyword evidence="9" id="KW-0966">Cell projection</keyword>
<evidence type="ECO:0000256" key="9">
    <source>
        <dbReference type="ARBA" id="ARBA00023273"/>
    </source>
</evidence>
<keyword evidence="6 12" id="KW-0175">Coiled coil</keyword>
<dbReference type="InterPro" id="IPR032675">
    <property type="entry name" value="LRR_dom_sf"/>
</dbReference>
<dbReference type="GO" id="GO:0005929">
    <property type="term" value="C:cilium"/>
    <property type="evidence" value="ECO:0000318"/>
    <property type="project" value="GO_Central"/>
</dbReference>
<dbReference type="Pfam" id="PF14580">
    <property type="entry name" value="LRR_9"/>
    <property type="match status" value="1"/>
</dbReference>
<feature type="coiled-coil region" evidence="12">
    <location>
        <begin position="423"/>
        <end position="483"/>
    </location>
</feature>
<dbReference type="PROSITE" id="PS51450">
    <property type="entry name" value="LRR"/>
    <property type="match status" value="4"/>
</dbReference>
<name>A0A1Y1HRT0_KLENI</name>
<dbReference type="SMART" id="SM00369">
    <property type="entry name" value="LRR_TYP"/>
    <property type="match status" value="3"/>
</dbReference>
<keyword evidence="14" id="KW-1185">Reference proteome</keyword>
<evidence type="ECO:0000313" key="13">
    <source>
        <dbReference type="EMBL" id="GAQ80803.1"/>
    </source>
</evidence>
<keyword evidence="5" id="KW-0282">Flagellum</keyword>
<dbReference type="PANTHER" id="PTHR45973:SF12">
    <property type="entry name" value="DYNEIN REGULATORY COMPLEX SUBUNIT 3"/>
    <property type="match status" value="1"/>
</dbReference>
<comment type="similarity">
    <text evidence="10">Belongs to the DRC3 family.</text>
</comment>
<dbReference type="AlphaFoldDB" id="A0A1Y1HRT0"/>
<dbReference type="InterPro" id="IPR050576">
    <property type="entry name" value="Cilia_flagella_integrity"/>
</dbReference>
<evidence type="ECO:0000313" key="14">
    <source>
        <dbReference type="Proteomes" id="UP000054558"/>
    </source>
</evidence>
<evidence type="ECO:0000256" key="2">
    <source>
        <dbReference type="ARBA" id="ARBA00022490"/>
    </source>
</evidence>
<dbReference type="SMART" id="SM00365">
    <property type="entry name" value="LRR_SD22"/>
    <property type="match status" value="4"/>
</dbReference>
<evidence type="ECO:0000256" key="1">
    <source>
        <dbReference type="ARBA" id="ARBA00004611"/>
    </source>
</evidence>
<gene>
    <name evidence="13" type="ORF">KFL_000630050</name>
</gene>
<keyword evidence="4" id="KW-0677">Repeat</keyword>
<dbReference type="STRING" id="105231.A0A1Y1HRT0"/>
<evidence type="ECO:0000256" key="7">
    <source>
        <dbReference type="ARBA" id="ARBA00023069"/>
    </source>
</evidence>
<dbReference type="InterPro" id="IPR003591">
    <property type="entry name" value="Leu-rich_rpt_typical-subtyp"/>
</dbReference>
<keyword evidence="8" id="KW-0206">Cytoskeleton</keyword>
<sequence length="511" mass="58150">MDGSDEANVITEELIRECVKVLNKGEPGQTIEPVISLRETQSLIASFKRIKKIDNLRGLDSLTKLQLDNNSITKIENLSHLTNLTWLDLSFNNLTKIEGLESLTKLTDLSLFNNKIDKIEGLDSLSNLNVLSLGNNNLKNLDSLLYLRRLRNLRLLNLDGNPFGKDPEYKNYVIAHVKDLKYLDYRTVEAAAVTAAREQYQDELIEIEEREEGDLTREKERGEVAAEAARLAAANLTGIGTLFEDMIAEDPEHAKLKKVPTLLDALTEFRDKSVPLTEDFRTAILEQHKKVADERQLWQDAVARATADKNAAARALVSAFESARKKAFQAAKLDPATSEEALRGPREENDRLRERLLELEMQTVDILEDLWTEFDKAYVEIMDANKLQYTAFFGAIRTLENTFFEAVGTQAAHLLEKFAGGAFEDSEEELQQILQDKDALMNSIQASHDAHTTKIDQLEDARLQQALRAYQELSASNRKWEIQRNRERISEIWNLFDRNKADLDALMEDEE</sequence>
<dbReference type="Gene3D" id="3.80.10.10">
    <property type="entry name" value="Ribonuclease Inhibitor"/>
    <property type="match status" value="1"/>
</dbReference>
<protein>
    <recommendedName>
        <fullName evidence="11">Dynein regulatory complex subunit 3</fullName>
    </recommendedName>
</protein>
<dbReference type="SUPFAM" id="SSF52075">
    <property type="entry name" value="Outer arm dynein light chain 1"/>
    <property type="match status" value="1"/>
</dbReference>
<evidence type="ECO:0000256" key="6">
    <source>
        <dbReference type="ARBA" id="ARBA00023054"/>
    </source>
</evidence>